<organism evidence="1 2">
    <name type="scientific">Pistacia integerrima</name>
    <dbReference type="NCBI Taxonomy" id="434235"/>
    <lineage>
        <taxon>Eukaryota</taxon>
        <taxon>Viridiplantae</taxon>
        <taxon>Streptophyta</taxon>
        <taxon>Embryophyta</taxon>
        <taxon>Tracheophyta</taxon>
        <taxon>Spermatophyta</taxon>
        <taxon>Magnoliopsida</taxon>
        <taxon>eudicotyledons</taxon>
        <taxon>Gunneridae</taxon>
        <taxon>Pentapetalae</taxon>
        <taxon>rosids</taxon>
        <taxon>malvids</taxon>
        <taxon>Sapindales</taxon>
        <taxon>Anacardiaceae</taxon>
        <taxon>Pistacia</taxon>
    </lineage>
</organism>
<evidence type="ECO:0000313" key="2">
    <source>
        <dbReference type="Proteomes" id="UP001163603"/>
    </source>
</evidence>
<comment type="caution">
    <text evidence="1">The sequence shown here is derived from an EMBL/GenBank/DDBJ whole genome shotgun (WGS) entry which is preliminary data.</text>
</comment>
<evidence type="ECO:0000313" key="1">
    <source>
        <dbReference type="EMBL" id="KAJ0044835.1"/>
    </source>
</evidence>
<gene>
    <name evidence="1" type="ORF">Pint_03939</name>
</gene>
<protein>
    <submittedName>
        <fullName evidence="1">Uncharacterized protein</fullName>
    </submittedName>
</protein>
<sequence length="54" mass="5808">MAQRLLALFDFAMLLGQASGMAFLGTLPCGKSCYISINGNAKSSWSEGRMYVLS</sequence>
<dbReference type="EMBL" id="CM047738">
    <property type="protein sequence ID" value="KAJ0044835.1"/>
    <property type="molecule type" value="Genomic_DNA"/>
</dbReference>
<name>A0ACC0Z0X4_9ROSI</name>
<reference evidence="2" key="1">
    <citation type="journal article" date="2023" name="G3 (Bethesda)">
        <title>Genome assembly and association tests identify interacting loci associated with vigor, precocity, and sex in interspecific pistachio rootstocks.</title>
        <authorList>
            <person name="Palmer W."/>
            <person name="Jacygrad E."/>
            <person name="Sagayaradj S."/>
            <person name="Cavanaugh K."/>
            <person name="Han R."/>
            <person name="Bertier L."/>
            <person name="Beede B."/>
            <person name="Kafkas S."/>
            <person name="Golino D."/>
            <person name="Preece J."/>
            <person name="Michelmore R."/>
        </authorList>
    </citation>
    <scope>NUCLEOTIDE SEQUENCE [LARGE SCALE GENOMIC DNA]</scope>
</reference>
<accession>A0ACC0Z0X4</accession>
<proteinExistence type="predicted"/>
<dbReference type="Proteomes" id="UP001163603">
    <property type="component" value="Chromosome 3"/>
</dbReference>
<keyword evidence="2" id="KW-1185">Reference proteome</keyword>